<comment type="similarity">
    <text evidence="1">Belongs to the helicase family.</text>
</comment>
<comment type="caution">
    <text evidence="4">The sequence shown here is derived from an EMBL/GenBank/DDBJ whole genome shotgun (WGS) entry which is preliminary data.</text>
</comment>
<feature type="domain" description="DNA helicase Pif1-like 2B" evidence="3">
    <location>
        <begin position="269"/>
        <end position="314"/>
    </location>
</feature>
<proteinExistence type="inferred from homology"/>
<keyword evidence="1" id="KW-0233">DNA recombination</keyword>
<dbReference type="AlphaFoldDB" id="A0A2Z6RG41"/>
<keyword evidence="1" id="KW-0347">Helicase</keyword>
<evidence type="ECO:0000313" key="4">
    <source>
        <dbReference type="EMBL" id="GBC01666.1"/>
    </source>
</evidence>
<evidence type="ECO:0000259" key="3">
    <source>
        <dbReference type="Pfam" id="PF21530"/>
    </source>
</evidence>
<dbReference type="GO" id="GO:0000723">
    <property type="term" value="P:telomere maintenance"/>
    <property type="evidence" value="ECO:0007669"/>
    <property type="project" value="InterPro"/>
</dbReference>
<dbReference type="EMBL" id="BEXD01003657">
    <property type="protein sequence ID" value="GBC01666.1"/>
    <property type="molecule type" value="Genomic_DNA"/>
</dbReference>
<dbReference type="GO" id="GO:0016887">
    <property type="term" value="F:ATP hydrolysis activity"/>
    <property type="evidence" value="ECO:0007669"/>
    <property type="project" value="RHEA"/>
</dbReference>
<evidence type="ECO:0000256" key="1">
    <source>
        <dbReference type="RuleBase" id="RU363044"/>
    </source>
</evidence>
<feature type="domain" description="DNA helicase Pif1-like DEAD-box helicase" evidence="2">
    <location>
        <begin position="139"/>
        <end position="194"/>
    </location>
</feature>
<evidence type="ECO:0000313" key="5">
    <source>
        <dbReference type="Proteomes" id="UP000247702"/>
    </source>
</evidence>
<dbReference type="Pfam" id="PF05970">
    <property type="entry name" value="PIF1"/>
    <property type="match status" value="1"/>
</dbReference>
<dbReference type="GO" id="GO:0005524">
    <property type="term" value="F:ATP binding"/>
    <property type="evidence" value="ECO:0007669"/>
    <property type="project" value="UniProtKB-KW"/>
</dbReference>
<reference evidence="4 5" key="1">
    <citation type="submission" date="2017-11" db="EMBL/GenBank/DDBJ databases">
        <title>The genome of Rhizophagus clarus HR1 reveals common genetic basis of auxotrophy among arbuscular mycorrhizal fungi.</title>
        <authorList>
            <person name="Kobayashi Y."/>
        </authorList>
    </citation>
    <scope>NUCLEOTIDE SEQUENCE [LARGE SCALE GENOMIC DNA]</scope>
    <source>
        <strain evidence="4 5">HR1</strain>
    </source>
</reference>
<dbReference type="Proteomes" id="UP000247702">
    <property type="component" value="Unassembled WGS sequence"/>
</dbReference>
<keyword evidence="1" id="KW-0378">Hydrolase</keyword>
<evidence type="ECO:0000259" key="2">
    <source>
        <dbReference type="Pfam" id="PF05970"/>
    </source>
</evidence>
<accession>A0A2Z6RG41</accession>
<dbReference type="InterPro" id="IPR010285">
    <property type="entry name" value="DNA_helicase_pif1-like_DEAD"/>
</dbReference>
<dbReference type="GO" id="GO:0006281">
    <property type="term" value="P:DNA repair"/>
    <property type="evidence" value="ECO:0007669"/>
    <property type="project" value="UniProtKB-KW"/>
</dbReference>
<dbReference type="GO" id="GO:0043139">
    <property type="term" value="F:5'-3' DNA helicase activity"/>
    <property type="evidence" value="ECO:0007669"/>
    <property type="project" value="UniProtKB-EC"/>
</dbReference>
<name>A0A2Z6RG41_9GLOM</name>
<keyword evidence="1" id="KW-0067">ATP-binding</keyword>
<dbReference type="PANTHER" id="PTHR10492">
    <property type="match status" value="1"/>
</dbReference>
<keyword evidence="1" id="KW-0227">DNA damage</keyword>
<protein>
    <recommendedName>
        <fullName evidence="1">ATP-dependent DNA helicase</fullName>
        <ecNumber evidence="1">5.6.2.3</ecNumber>
    </recommendedName>
</protein>
<gene>
    <name evidence="4" type="ORF">RclHR1_04290002</name>
</gene>
<comment type="catalytic activity">
    <reaction evidence="1">
        <text>ATP + H2O = ADP + phosphate + H(+)</text>
        <dbReference type="Rhea" id="RHEA:13065"/>
        <dbReference type="ChEBI" id="CHEBI:15377"/>
        <dbReference type="ChEBI" id="CHEBI:15378"/>
        <dbReference type="ChEBI" id="CHEBI:30616"/>
        <dbReference type="ChEBI" id="CHEBI:43474"/>
        <dbReference type="ChEBI" id="CHEBI:456216"/>
        <dbReference type="EC" id="5.6.2.3"/>
    </reaction>
</comment>
<sequence length="356" mass="40572">MYMCSPRDKERFYLKTLLTQVSGTTSYESVHTINGITYDTYEEAIQQLGSVFDEKNNEFGKCLKEAASYQMPSKLRQLFATILLFCDPKEFNACKLLEDYLDNLNEDYLFQQQQQLNESDLSDNDHAVITTKTLADIEKISYILWLNHKIALAVASSGIAALLLDGGRTAHSRFKIPIPLTESSLLNISNQSELNACIKSSSLWKYVNIMHLTINMRNQNRAILTTKNEVVNDINEKIIKNFPGQAQEFLSADLVEDEDSVHQNLYPIEFLNTLTPSRTPPHKLILKVSAPIMILRNINPIEGLCNGTTRLIVRRFQQHVIDAEILTGSHIGKRVFIPRIKITPSDVRLPFQLVRR</sequence>
<dbReference type="SUPFAM" id="SSF52540">
    <property type="entry name" value="P-loop containing nucleoside triphosphate hydrolases"/>
    <property type="match status" value="1"/>
</dbReference>
<keyword evidence="5" id="KW-1185">Reference proteome</keyword>
<dbReference type="InterPro" id="IPR027417">
    <property type="entry name" value="P-loop_NTPase"/>
</dbReference>
<dbReference type="EC" id="5.6.2.3" evidence="1"/>
<keyword evidence="1" id="KW-0234">DNA repair</keyword>
<dbReference type="STRING" id="94130.A0A2Z6RG41"/>
<comment type="cofactor">
    <cofactor evidence="1">
        <name>Mg(2+)</name>
        <dbReference type="ChEBI" id="CHEBI:18420"/>
    </cofactor>
</comment>
<dbReference type="GO" id="GO:0006310">
    <property type="term" value="P:DNA recombination"/>
    <property type="evidence" value="ECO:0007669"/>
    <property type="project" value="UniProtKB-KW"/>
</dbReference>
<dbReference type="PANTHER" id="PTHR10492:SF57">
    <property type="entry name" value="ATP-DEPENDENT DNA HELICASE"/>
    <property type="match status" value="1"/>
</dbReference>
<dbReference type="InterPro" id="IPR049163">
    <property type="entry name" value="Pif1-like_2B_dom"/>
</dbReference>
<keyword evidence="1" id="KW-0547">Nucleotide-binding</keyword>
<organism evidence="4 5">
    <name type="scientific">Rhizophagus clarus</name>
    <dbReference type="NCBI Taxonomy" id="94130"/>
    <lineage>
        <taxon>Eukaryota</taxon>
        <taxon>Fungi</taxon>
        <taxon>Fungi incertae sedis</taxon>
        <taxon>Mucoromycota</taxon>
        <taxon>Glomeromycotina</taxon>
        <taxon>Glomeromycetes</taxon>
        <taxon>Glomerales</taxon>
        <taxon>Glomeraceae</taxon>
        <taxon>Rhizophagus</taxon>
    </lineage>
</organism>
<dbReference type="Pfam" id="PF21530">
    <property type="entry name" value="Pif1_2B_dom"/>
    <property type="match status" value="1"/>
</dbReference>